<accession>A0A5J4UYL2</accession>
<name>A0A5J4UYL2_9EUKA</name>
<reference evidence="1 2" key="1">
    <citation type="submission" date="2019-03" db="EMBL/GenBank/DDBJ databases">
        <title>Single cell metagenomics reveals metabolic interactions within the superorganism composed of flagellate Streblomastix strix and complex community of Bacteroidetes bacteria on its surface.</title>
        <authorList>
            <person name="Treitli S.C."/>
            <person name="Kolisko M."/>
            <person name="Husnik F."/>
            <person name="Keeling P."/>
            <person name="Hampl V."/>
        </authorList>
    </citation>
    <scope>NUCLEOTIDE SEQUENCE [LARGE SCALE GENOMIC DNA]</scope>
    <source>
        <strain evidence="1">ST1C</strain>
    </source>
</reference>
<dbReference type="AlphaFoldDB" id="A0A5J4UYL2"/>
<sequence length="70" mass="8477">MEETQLHQPNSENGKKTIRYLETWKLVNGVEFIQKRVFLMFASEDSEERLQKRLRICPFLDLREEEIAYT</sequence>
<proteinExistence type="predicted"/>
<dbReference type="Proteomes" id="UP000324800">
    <property type="component" value="Unassembled WGS sequence"/>
</dbReference>
<gene>
    <name evidence="1" type="ORF">EZS28_029607</name>
</gene>
<evidence type="ECO:0000313" key="1">
    <source>
        <dbReference type="EMBL" id="KAA6374865.1"/>
    </source>
</evidence>
<feature type="non-terminal residue" evidence="1">
    <location>
        <position position="70"/>
    </location>
</feature>
<dbReference type="EMBL" id="SNRW01011658">
    <property type="protein sequence ID" value="KAA6374865.1"/>
    <property type="molecule type" value="Genomic_DNA"/>
</dbReference>
<organism evidence="1 2">
    <name type="scientific">Streblomastix strix</name>
    <dbReference type="NCBI Taxonomy" id="222440"/>
    <lineage>
        <taxon>Eukaryota</taxon>
        <taxon>Metamonada</taxon>
        <taxon>Preaxostyla</taxon>
        <taxon>Oxymonadida</taxon>
        <taxon>Streblomastigidae</taxon>
        <taxon>Streblomastix</taxon>
    </lineage>
</organism>
<comment type="caution">
    <text evidence="1">The sequence shown here is derived from an EMBL/GenBank/DDBJ whole genome shotgun (WGS) entry which is preliminary data.</text>
</comment>
<evidence type="ECO:0000313" key="2">
    <source>
        <dbReference type="Proteomes" id="UP000324800"/>
    </source>
</evidence>
<protein>
    <submittedName>
        <fullName evidence="1">Uncharacterized protein</fullName>
    </submittedName>
</protein>